<comment type="similarity">
    <text evidence="1 17">Belongs to the DNA polymerase type-A family.</text>
</comment>
<dbReference type="Pfam" id="PF02739">
    <property type="entry name" value="5_3_exonuc_N"/>
    <property type="match status" value="1"/>
</dbReference>
<dbReference type="InterPro" id="IPR036279">
    <property type="entry name" value="5-3_exonuclease_C_sf"/>
</dbReference>
<evidence type="ECO:0000256" key="13">
    <source>
        <dbReference type="ARBA" id="ARBA00023125"/>
    </source>
</evidence>
<evidence type="ECO:0000256" key="9">
    <source>
        <dbReference type="ARBA" id="ARBA00022763"/>
    </source>
</evidence>
<dbReference type="Proteomes" id="UP001198571">
    <property type="component" value="Unassembled WGS sequence"/>
</dbReference>
<keyword evidence="6 17" id="KW-0548">Nucleotidyltransferase</keyword>
<evidence type="ECO:0000313" key="22">
    <source>
        <dbReference type="Proteomes" id="UP001198571"/>
    </source>
</evidence>
<keyword evidence="8" id="KW-0540">Nuclease</keyword>
<keyword evidence="11 17" id="KW-0269">Exonuclease</keyword>
<dbReference type="CDD" id="cd09859">
    <property type="entry name" value="PIN_53EXO"/>
    <property type="match status" value="1"/>
</dbReference>
<evidence type="ECO:0000256" key="14">
    <source>
        <dbReference type="ARBA" id="ARBA00023204"/>
    </source>
</evidence>
<dbReference type="InterPro" id="IPR036397">
    <property type="entry name" value="RNaseH_sf"/>
</dbReference>
<dbReference type="InterPro" id="IPR029060">
    <property type="entry name" value="PIN-like_dom_sf"/>
</dbReference>
<dbReference type="InterPro" id="IPR002421">
    <property type="entry name" value="5-3_exonuclease"/>
</dbReference>
<dbReference type="InterPro" id="IPR043502">
    <property type="entry name" value="DNA/RNA_pol_sf"/>
</dbReference>
<evidence type="ECO:0000256" key="11">
    <source>
        <dbReference type="ARBA" id="ARBA00022839"/>
    </source>
</evidence>
<dbReference type="InterPro" id="IPR002562">
    <property type="entry name" value="3'-5'_exonuclease_dom"/>
</dbReference>
<dbReference type="NCBIfam" id="NF004397">
    <property type="entry name" value="PRK05755.1"/>
    <property type="match status" value="1"/>
</dbReference>
<keyword evidence="10 17" id="KW-0378">Hydrolase</keyword>
<evidence type="ECO:0000256" key="17">
    <source>
        <dbReference type="RuleBase" id="RU004460"/>
    </source>
</evidence>
<dbReference type="InterPro" id="IPR002298">
    <property type="entry name" value="DNA_polymerase_A"/>
</dbReference>
<dbReference type="SUPFAM" id="SSF56672">
    <property type="entry name" value="DNA/RNA polymerases"/>
    <property type="match status" value="1"/>
</dbReference>
<comment type="caution">
    <text evidence="21">The sequence shown here is derived from an EMBL/GenBank/DDBJ whole genome shotgun (WGS) entry which is preliminary data.</text>
</comment>
<dbReference type="CDD" id="cd06139">
    <property type="entry name" value="DNA_polA_I_Ecoli_like_exo"/>
    <property type="match status" value="1"/>
</dbReference>
<evidence type="ECO:0000256" key="15">
    <source>
        <dbReference type="ARBA" id="ARBA00049244"/>
    </source>
</evidence>
<evidence type="ECO:0000259" key="20">
    <source>
        <dbReference type="SMART" id="SM00482"/>
    </source>
</evidence>
<name>A0ABS8CPS6_9RHOB</name>
<feature type="domain" description="DNA-directed DNA polymerase family A palm" evidence="20">
    <location>
        <begin position="698"/>
        <end position="901"/>
    </location>
</feature>
<evidence type="ECO:0000256" key="2">
    <source>
        <dbReference type="ARBA" id="ARBA00011541"/>
    </source>
</evidence>
<keyword evidence="13 17" id="KW-0238">DNA-binding</keyword>
<comment type="subunit">
    <text evidence="2">Single-chain monomer with multiple functions.</text>
</comment>
<evidence type="ECO:0000256" key="3">
    <source>
        <dbReference type="ARBA" id="ARBA00012417"/>
    </source>
</evidence>
<dbReference type="SUPFAM" id="SSF53098">
    <property type="entry name" value="Ribonuclease H-like"/>
    <property type="match status" value="1"/>
</dbReference>
<dbReference type="SUPFAM" id="SSF47807">
    <property type="entry name" value="5' to 3' exonuclease, C-terminal subdomain"/>
    <property type="match status" value="1"/>
</dbReference>
<evidence type="ECO:0000256" key="7">
    <source>
        <dbReference type="ARBA" id="ARBA00022705"/>
    </source>
</evidence>
<gene>
    <name evidence="17 21" type="primary">polA</name>
    <name evidence="21" type="ORF">H0485_15480</name>
</gene>
<organism evidence="21 22">
    <name type="scientific">Pseudogemmobacter faecipullorum</name>
    <dbReference type="NCBI Taxonomy" id="2755041"/>
    <lineage>
        <taxon>Bacteria</taxon>
        <taxon>Pseudomonadati</taxon>
        <taxon>Pseudomonadota</taxon>
        <taxon>Alphaproteobacteria</taxon>
        <taxon>Rhodobacterales</taxon>
        <taxon>Paracoccaceae</taxon>
        <taxon>Pseudogemmobacter</taxon>
    </lineage>
</organism>
<dbReference type="CDD" id="cd09898">
    <property type="entry name" value="H3TH_53EXO"/>
    <property type="match status" value="1"/>
</dbReference>
<dbReference type="Gene3D" id="1.10.150.20">
    <property type="entry name" value="5' to 3' exonuclease, C-terminal subdomain"/>
    <property type="match status" value="2"/>
</dbReference>
<dbReference type="InterPro" id="IPR001098">
    <property type="entry name" value="DNA-dir_DNA_pol_A_palm_dom"/>
</dbReference>
<dbReference type="InterPro" id="IPR018320">
    <property type="entry name" value="DNA_polymerase_1"/>
</dbReference>
<comment type="function">
    <text evidence="17">In addition to polymerase activity, this DNA polymerase exhibits 3'-5' and 5'-3' exonuclease activity.</text>
</comment>
<comment type="catalytic activity">
    <reaction evidence="15 17">
        <text>DNA(n) + a 2'-deoxyribonucleoside 5'-triphosphate = DNA(n+1) + diphosphate</text>
        <dbReference type="Rhea" id="RHEA:22508"/>
        <dbReference type="Rhea" id="RHEA-COMP:17339"/>
        <dbReference type="Rhea" id="RHEA-COMP:17340"/>
        <dbReference type="ChEBI" id="CHEBI:33019"/>
        <dbReference type="ChEBI" id="CHEBI:61560"/>
        <dbReference type="ChEBI" id="CHEBI:173112"/>
        <dbReference type="EC" id="2.7.7.7"/>
    </reaction>
</comment>
<dbReference type="SMART" id="SM00279">
    <property type="entry name" value="HhH2"/>
    <property type="match status" value="1"/>
</dbReference>
<reference evidence="21 22" key="1">
    <citation type="submission" date="2020-07" db="EMBL/GenBank/DDBJ databases">
        <title>Pseudogemmobacter sp. nov., isolated from poultry manure in Taiwan.</title>
        <authorList>
            <person name="Lin S.-Y."/>
            <person name="Tang Y.-S."/>
            <person name="Young C.-C."/>
        </authorList>
    </citation>
    <scope>NUCLEOTIDE SEQUENCE [LARGE SCALE GENOMIC DNA]</scope>
    <source>
        <strain evidence="21 22">CC-YST710</strain>
    </source>
</reference>
<evidence type="ECO:0000259" key="19">
    <source>
        <dbReference type="SMART" id="SM00475"/>
    </source>
</evidence>
<evidence type="ECO:0000256" key="1">
    <source>
        <dbReference type="ARBA" id="ARBA00007705"/>
    </source>
</evidence>
<dbReference type="SMART" id="SM00475">
    <property type="entry name" value="53EXOc"/>
    <property type="match status" value="1"/>
</dbReference>
<protein>
    <recommendedName>
        <fullName evidence="4 16">DNA polymerase I</fullName>
        <ecNumber evidence="3 16">2.7.7.7</ecNumber>
    </recommendedName>
</protein>
<dbReference type="InterPro" id="IPR019760">
    <property type="entry name" value="DNA-dir_DNA_pol_A_CS"/>
</dbReference>
<dbReference type="SMART" id="SM00482">
    <property type="entry name" value="POLAc"/>
    <property type="match status" value="1"/>
</dbReference>
<dbReference type="Pfam" id="PF01612">
    <property type="entry name" value="DNA_pol_A_exo1"/>
    <property type="match status" value="1"/>
</dbReference>
<dbReference type="Gene3D" id="1.20.1060.10">
    <property type="entry name" value="Taq DNA Polymerase, Chain T, domain 4"/>
    <property type="match status" value="1"/>
</dbReference>
<evidence type="ECO:0000256" key="12">
    <source>
        <dbReference type="ARBA" id="ARBA00022932"/>
    </source>
</evidence>
<feature type="domain" description="5'-3' exonuclease" evidence="19">
    <location>
        <begin position="7"/>
        <end position="266"/>
    </location>
</feature>
<dbReference type="InterPro" id="IPR020046">
    <property type="entry name" value="5-3_exonucl_a-hlix_arch_N"/>
</dbReference>
<dbReference type="SMART" id="SM00474">
    <property type="entry name" value="35EXOc"/>
    <property type="match status" value="1"/>
</dbReference>
<dbReference type="Gene3D" id="3.30.70.370">
    <property type="match status" value="1"/>
</dbReference>
<accession>A0ABS8CPS6</accession>
<dbReference type="Gene3D" id="3.40.50.1010">
    <property type="entry name" value="5'-nuclease"/>
    <property type="match status" value="1"/>
</dbReference>
<evidence type="ECO:0000256" key="6">
    <source>
        <dbReference type="ARBA" id="ARBA00022695"/>
    </source>
</evidence>
<dbReference type="GO" id="GO:0003887">
    <property type="term" value="F:DNA-directed DNA polymerase activity"/>
    <property type="evidence" value="ECO:0007669"/>
    <property type="project" value="UniProtKB-EC"/>
</dbReference>
<dbReference type="EC" id="2.7.7.7" evidence="3 16"/>
<keyword evidence="14 17" id="KW-0234">DNA repair</keyword>
<keyword evidence="22" id="KW-1185">Reference proteome</keyword>
<dbReference type="Pfam" id="PF01367">
    <property type="entry name" value="5_3_exonuc"/>
    <property type="match status" value="1"/>
</dbReference>
<dbReference type="PRINTS" id="PR00868">
    <property type="entry name" value="DNAPOLI"/>
</dbReference>
<keyword evidence="5 17" id="KW-0808">Transferase</keyword>
<dbReference type="EMBL" id="JACDXX010000015">
    <property type="protein sequence ID" value="MCB5411393.1"/>
    <property type="molecule type" value="Genomic_DNA"/>
</dbReference>
<dbReference type="PROSITE" id="PS00447">
    <property type="entry name" value="DNA_POLYMERASE_A"/>
    <property type="match status" value="1"/>
</dbReference>
<dbReference type="SUPFAM" id="SSF88723">
    <property type="entry name" value="PIN domain-like"/>
    <property type="match status" value="1"/>
</dbReference>
<evidence type="ECO:0000256" key="4">
    <source>
        <dbReference type="ARBA" id="ARBA00020311"/>
    </source>
</evidence>
<evidence type="ECO:0000256" key="10">
    <source>
        <dbReference type="ARBA" id="ARBA00022801"/>
    </source>
</evidence>
<evidence type="ECO:0000256" key="16">
    <source>
        <dbReference type="NCBIfam" id="TIGR00593"/>
    </source>
</evidence>
<evidence type="ECO:0000259" key="18">
    <source>
        <dbReference type="SMART" id="SM00474"/>
    </source>
</evidence>
<sequence>MGFGKGHHLHLIDGSAYIFRAYHALPPLTRADGTPVGAVSGFSNILWTELTRERASDAATHIAVIFDYSSKTFRNQIYEAYKANRPPPPEDLKPQFPLTREATRAFNVACIEVEGYEADDIIATLARQAVEAGGSATIISSDKDLMQLVRPGIDILEPMKNRKIGPDEVFEKFGVGPERVIDVQALAGDSVDNVPGAPGIGLKTAALLINEYGDLDQLLERAGEIKQPKRRQSLIDNREQILVSRQLVSLDDQTPLDISLDDLEVKKPEPEALLGFLTKMEFRGLARRVAERLKVDVPVIEAAKPAAPASAAETPAEPLRLGFDYDSYEAVHDLAALDRWIARIHEVGHVAFDTETTSLDEMQAELVGISLAVDPGKACYIPLGHSEGGGDLFGAARKVEGQLPLEAVLARLKPVLEDPAVLKIGQNIKYDLKIMARLGIRIAPLDDTMLLSYAQNAGRHNHGMDELSELYLGHKPLPIKELIGAGKSQITFDQVKLEDAVKYAAEDADITLRLWQVLKPKLHLNRVTTVYETLERPLVPVLADMEMAGIRVDRDTLSRMSNAFAQKLAQYEDEILEIAGEKFNPGSPKQLGEVLFDRLGVPGGEKGKTGAYGTGADVLEDITTLKDAHPQGAALAAKILDWRQISKLKSTYTDALQQAINPETGRVHTSYSIAGATTGRLASTDPNLQNIPVRTEEGRRIREAFVAPEGKVLVSLDYSQIELRILAHMANIPALKQAFHDGHDIHAMTASEMFGVPLEGMDPMIRRQAKAINFGVIYGISGFGLARNLRIPRAEAQGFIDRYFERFPGIRSYMDDTVAFAKANGFVKTLFGRRINTPEINAKGPGAGFAKRAAINAPIQGTAADVIRRAMIRMPAAIAGLEARMLLQVHDELLFEVREADAARLIASARAVMEAAAEPAVKLDVKLVAEAGQGRNWAEAH</sequence>
<dbReference type="InterPro" id="IPR020045">
    <property type="entry name" value="DNA_polI_H3TH"/>
</dbReference>
<feature type="domain" description="3'-5' exonuclease" evidence="18">
    <location>
        <begin position="328"/>
        <end position="523"/>
    </location>
</feature>
<evidence type="ECO:0000256" key="8">
    <source>
        <dbReference type="ARBA" id="ARBA00022722"/>
    </source>
</evidence>
<evidence type="ECO:0000313" key="21">
    <source>
        <dbReference type="EMBL" id="MCB5411393.1"/>
    </source>
</evidence>
<dbReference type="Gene3D" id="3.30.420.10">
    <property type="entry name" value="Ribonuclease H-like superfamily/Ribonuclease H"/>
    <property type="match status" value="1"/>
</dbReference>
<keyword evidence="12 17" id="KW-0239">DNA-directed DNA polymerase</keyword>
<keyword evidence="7 17" id="KW-0235">DNA replication</keyword>
<dbReference type="InterPro" id="IPR012337">
    <property type="entry name" value="RNaseH-like_sf"/>
</dbReference>
<dbReference type="NCBIfam" id="TIGR00593">
    <property type="entry name" value="pola"/>
    <property type="match status" value="1"/>
</dbReference>
<dbReference type="RefSeq" id="WP_226936861.1">
    <property type="nucleotide sequence ID" value="NZ_JACDXX010000015.1"/>
</dbReference>
<dbReference type="CDD" id="cd08637">
    <property type="entry name" value="DNA_pol_A_pol_I_C"/>
    <property type="match status" value="1"/>
</dbReference>
<evidence type="ECO:0000256" key="5">
    <source>
        <dbReference type="ARBA" id="ARBA00022679"/>
    </source>
</evidence>
<dbReference type="Pfam" id="PF00476">
    <property type="entry name" value="DNA_pol_A"/>
    <property type="match status" value="1"/>
</dbReference>
<dbReference type="InterPro" id="IPR008918">
    <property type="entry name" value="HhH2"/>
</dbReference>
<proteinExistence type="inferred from homology"/>
<keyword evidence="9 17" id="KW-0227">DNA damage</keyword>
<dbReference type="PANTHER" id="PTHR10133">
    <property type="entry name" value="DNA POLYMERASE I"/>
    <property type="match status" value="1"/>
</dbReference>
<dbReference type="PANTHER" id="PTHR10133:SF27">
    <property type="entry name" value="DNA POLYMERASE NU"/>
    <property type="match status" value="1"/>
</dbReference>